<reference evidence="1 2" key="1">
    <citation type="submission" date="2023-03" db="EMBL/GenBank/DDBJ databases">
        <title>Fodinicurvata sp. CAU 1616 isolated from sea sendiment.</title>
        <authorList>
            <person name="Kim W."/>
        </authorList>
    </citation>
    <scope>NUCLEOTIDE SEQUENCE [LARGE SCALE GENOMIC DNA]</scope>
    <source>
        <strain evidence="1 2">CAU 1616</strain>
    </source>
</reference>
<dbReference type="Proteomes" id="UP001215503">
    <property type="component" value="Unassembled WGS sequence"/>
</dbReference>
<sequence length="397" mass="43421">MSYKAIYSYAWDLAETGVAEATRTFRGLGLDTVTLAGSYHAGKFLRPHGKTGKVYFPEDGTVYFNADPDLYGAIKPVANSLVAERDLFRELTDQGEMAVNAWLVLLHNTPLGMAHPEAVVRNAFGDPYFYNLCPSAPEVRRYAVGLARDVTENYPVSGVSMESPGFTPYAHGYHHEFALMNSNAWLENLLGLCFCDHCVSGAEAKGIDARRLKARVAEDITGYLESDLDYPDDMAEAFWRADLVENADLRRYLDYRSSVVTSLVADIRAAVRPDATVAVIPSVARPTAGCWYEGSDLQALARTTGLVEACFYEAGPERVKADLFDIQRRLKGEGKLRGILRPAHPDFDSPAALKAAVEALQAGGVEEIAFYNWGHLRPRNLAWIGKALGGTTPGGSA</sequence>
<accession>A0ABT5YRE2</accession>
<dbReference type="RefSeq" id="WP_275824173.1">
    <property type="nucleotide sequence ID" value="NZ_JARHUD010000013.1"/>
</dbReference>
<organism evidence="1 2">
    <name type="scientific">Aquibaculum arenosum</name>
    <dbReference type="NCBI Taxonomy" id="3032591"/>
    <lineage>
        <taxon>Bacteria</taxon>
        <taxon>Pseudomonadati</taxon>
        <taxon>Pseudomonadota</taxon>
        <taxon>Alphaproteobacteria</taxon>
        <taxon>Rhodospirillales</taxon>
        <taxon>Rhodovibrionaceae</taxon>
        <taxon>Aquibaculum</taxon>
    </lineage>
</organism>
<dbReference type="Gene3D" id="3.20.20.80">
    <property type="entry name" value="Glycosidases"/>
    <property type="match status" value="1"/>
</dbReference>
<comment type="caution">
    <text evidence="1">The sequence shown here is derived from an EMBL/GenBank/DDBJ whole genome shotgun (WGS) entry which is preliminary data.</text>
</comment>
<dbReference type="EMBL" id="JARHUD010000013">
    <property type="protein sequence ID" value="MDF2097383.1"/>
    <property type="molecule type" value="Genomic_DNA"/>
</dbReference>
<keyword evidence="2" id="KW-1185">Reference proteome</keyword>
<gene>
    <name evidence="1" type="ORF">P2G67_15510</name>
</gene>
<protein>
    <submittedName>
        <fullName evidence="1">Uncharacterized protein</fullName>
    </submittedName>
</protein>
<name>A0ABT5YRE2_9PROT</name>
<proteinExistence type="predicted"/>
<evidence type="ECO:0000313" key="2">
    <source>
        <dbReference type="Proteomes" id="UP001215503"/>
    </source>
</evidence>
<evidence type="ECO:0000313" key="1">
    <source>
        <dbReference type="EMBL" id="MDF2097383.1"/>
    </source>
</evidence>